<evidence type="ECO:0000256" key="2">
    <source>
        <dbReference type="SAM" id="SignalP"/>
    </source>
</evidence>
<feature type="chain" id="PRO_5045745228" evidence="2">
    <location>
        <begin position="35"/>
        <end position="329"/>
    </location>
</feature>
<evidence type="ECO:0000313" key="4">
    <source>
        <dbReference type="Proteomes" id="UP000069940"/>
    </source>
</evidence>
<dbReference type="EnsemblMetazoa" id="AALFPA23_024386.R36353">
    <property type="protein sequence ID" value="AALFPA23_024386.P36353"/>
    <property type="gene ID" value="AALFPA23_024386"/>
</dbReference>
<name>A0ABM2A4J1_AEDAL</name>
<reference evidence="3" key="2">
    <citation type="submission" date="2025-05" db="UniProtKB">
        <authorList>
            <consortium name="EnsemblMetazoa"/>
        </authorList>
    </citation>
    <scope>IDENTIFICATION</scope>
    <source>
        <strain evidence="3">Foshan</strain>
    </source>
</reference>
<keyword evidence="2" id="KW-0732">Signal</keyword>
<evidence type="ECO:0000256" key="1">
    <source>
        <dbReference type="SAM" id="Coils"/>
    </source>
</evidence>
<accession>A0ABM2A4J1</accession>
<reference evidence="4" key="1">
    <citation type="journal article" date="2015" name="Proc. Natl. Acad. Sci. U.S.A.">
        <title>Genome sequence of the Asian Tiger mosquito, Aedes albopictus, reveals insights into its biology, genetics, and evolution.</title>
        <authorList>
            <person name="Chen X.G."/>
            <person name="Jiang X."/>
            <person name="Gu J."/>
            <person name="Xu M."/>
            <person name="Wu Y."/>
            <person name="Deng Y."/>
            <person name="Zhang C."/>
            <person name="Bonizzoni M."/>
            <person name="Dermauw W."/>
            <person name="Vontas J."/>
            <person name="Armbruster P."/>
            <person name="Huang X."/>
            <person name="Yang Y."/>
            <person name="Zhang H."/>
            <person name="He W."/>
            <person name="Peng H."/>
            <person name="Liu Y."/>
            <person name="Wu K."/>
            <person name="Chen J."/>
            <person name="Lirakis M."/>
            <person name="Topalis P."/>
            <person name="Van Leeuwen T."/>
            <person name="Hall A.B."/>
            <person name="Jiang X."/>
            <person name="Thorpe C."/>
            <person name="Mueller R.L."/>
            <person name="Sun C."/>
            <person name="Waterhouse R.M."/>
            <person name="Yan G."/>
            <person name="Tu Z.J."/>
            <person name="Fang X."/>
            <person name="James A.A."/>
        </authorList>
    </citation>
    <scope>NUCLEOTIDE SEQUENCE [LARGE SCALE GENOMIC DNA]</scope>
    <source>
        <strain evidence="4">Foshan</strain>
    </source>
</reference>
<proteinExistence type="predicted"/>
<organism evidence="3 4">
    <name type="scientific">Aedes albopictus</name>
    <name type="common">Asian tiger mosquito</name>
    <name type="synonym">Stegomyia albopicta</name>
    <dbReference type="NCBI Taxonomy" id="7160"/>
    <lineage>
        <taxon>Eukaryota</taxon>
        <taxon>Metazoa</taxon>
        <taxon>Ecdysozoa</taxon>
        <taxon>Arthropoda</taxon>
        <taxon>Hexapoda</taxon>
        <taxon>Insecta</taxon>
        <taxon>Pterygota</taxon>
        <taxon>Neoptera</taxon>
        <taxon>Endopterygota</taxon>
        <taxon>Diptera</taxon>
        <taxon>Nematocera</taxon>
        <taxon>Culicoidea</taxon>
        <taxon>Culicidae</taxon>
        <taxon>Culicinae</taxon>
        <taxon>Aedini</taxon>
        <taxon>Aedes</taxon>
        <taxon>Stegomyia</taxon>
    </lineage>
</organism>
<keyword evidence="4" id="KW-1185">Reference proteome</keyword>
<dbReference type="RefSeq" id="XP_019564482.3">
    <property type="nucleotide sequence ID" value="XM_019708937.3"/>
</dbReference>
<feature type="signal peptide" evidence="2">
    <location>
        <begin position="1"/>
        <end position="34"/>
    </location>
</feature>
<keyword evidence="1" id="KW-0175">Coiled coil</keyword>
<feature type="coiled-coil region" evidence="1">
    <location>
        <begin position="112"/>
        <end position="175"/>
    </location>
</feature>
<protein>
    <submittedName>
        <fullName evidence="3">Uncharacterized protein</fullName>
    </submittedName>
</protein>
<sequence>MINQRSLFDQSSPKMAVSSGFIILLTLPLLLVTSHPLPEEAASDSTNKCTLSEEDLSNLKSAISKAASAKSSDDTILSNETLTACPILANFTEMLKTVATDMEVLKSQGVSNAEVELLRESFEEKLNELAKNKDIFERQAGQEASKTEGAMVEKINRLQLQMTKLQEEIEQETKQMYADMIEYVFQRLKMNDTDAIDSYAQILLKTKMDELFMRLKTDRWVLWKMVNYVEKKKNKWVGKRVLNTVIDQVTRLDRKKPDQLEIGKDSLVNLLCWKFNADTIYGTVAEDQKMFNLMKLYFPAEKNCKECQDVMSRTLCSNTYPRTVARSFG</sequence>
<evidence type="ECO:0000313" key="3">
    <source>
        <dbReference type="EnsemblMetazoa" id="AALFPA23_024386.P36353"/>
    </source>
</evidence>
<dbReference type="GeneID" id="109432593"/>
<dbReference type="Proteomes" id="UP000069940">
    <property type="component" value="Unassembled WGS sequence"/>
</dbReference>